<dbReference type="AlphaFoldDB" id="A0A0A9ECT0"/>
<name>A0A0A9ECT0_ARUDO</name>
<reference evidence="2" key="2">
    <citation type="journal article" date="2015" name="Data Brief">
        <title>Shoot transcriptome of the giant reed, Arundo donax.</title>
        <authorList>
            <person name="Barrero R.A."/>
            <person name="Guerrero F.D."/>
            <person name="Moolhuijzen P."/>
            <person name="Goolsby J.A."/>
            <person name="Tidwell J."/>
            <person name="Bellgard S.E."/>
            <person name="Bellgard M.I."/>
        </authorList>
    </citation>
    <scope>NUCLEOTIDE SEQUENCE</scope>
    <source>
        <tissue evidence="2">Shoot tissue taken approximately 20 cm above the soil surface</tissue>
    </source>
</reference>
<accession>A0A0A9ECT0</accession>
<sequence>MLDNLGLDTAKVEDIVDRSNVVKEKREAEEARIHKDEPAAVEEIRKKAKTMAEAAVKDIRKQEEEETAKKKAVGSEERTVTDEPGADGDAKEKEERIFKELLKEEADNCDAVQKSKIGVLLYILHVTLSRTGYLIVFDDIRVYGDDGW</sequence>
<organism evidence="2">
    <name type="scientific">Arundo donax</name>
    <name type="common">Giant reed</name>
    <name type="synonym">Donax arundinaceus</name>
    <dbReference type="NCBI Taxonomy" id="35708"/>
    <lineage>
        <taxon>Eukaryota</taxon>
        <taxon>Viridiplantae</taxon>
        <taxon>Streptophyta</taxon>
        <taxon>Embryophyta</taxon>
        <taxon>Tracheophyta</taxon>
        <taxon>Spermatophyta</taxon>
        <taxon>Magnoliopsida</taxon>
        <taxon>Liliopsida</taxon>
        <taxon>Poales</taxon>
        <taxon>Poaceae</taxon>
        <taxon>PACMAD clade</taxon>
        <taxon>Arundinoideae</taxon>
        <taxon>Arundineae</taxon>
        <taxon>Arundo</taxon>
    </lineage>
</organism>
<reference evidence="2" key="1">
    <citation type="submission" date="2014-09" db="EMBL/GenBank/DDBJ databases">
        <authorList>
            <person name="Magalhaes I.L.F."/>
            <person name="Oliveira U."/>
            <person name="Santos F.R."/>
            <person name="Vidigal T.H.D.A."/>
            <person name="Brescovit A.D."/>
            <person name="Santos A.J."/>
        </authorList>
    </citation>
    <scope>NUCLEOTIDE SEQUENCE</scope>
    <source>
        <tissue evidence="2">Shoot tissue taken approximately 20 cm above the soil surface</tissue>
    </source>
</reference>
<feature type="compositionally biased region" description="Basic and acidic residues" evidence="1">
    <location>
        <begin position="58"/>
        <end position="81"/>
    </location>
</feature>
<protein>
    <submittedName>
        <fullName evidence="2">Uncharacterized protein</fullName>
    </submittedName>
</protein>
<feature type="region of interest" description="Disordered" evidence="1">
    <location>
        <begin position="58"/>
        <end position="92"/>
    </location>
</feature>
<evidence type="ECO:0000256" key="1">
    <source>
        <dbReference type="SAM" id="MobiDB-lite"/>
    </source>
</evidence>
<evidence type="ECO:0000313" key="2">
    <source>
        <dbReference type="EMBL" id="JAD95645.1"/>
    </source>
</evidence>
<proteinExistence type="predicted"/>
<dbReference type="EMBL" id="GBRH01202250">
    <property type="protein sequence ID" value="JAD95645.1"/>
    <property type="molecule type" value="Transcribed_RNA"/>
</dbReference>